<proteinExistence type="predicted"/>
<dbReference type="Gene3D" id="3.40.50.1820">
    <property type="entry name" value="alpha/beta hydrolase"/>
    <property type="match status" value="1"/>
</dbReference>
<dbReference type="InterPro" id="IPR012354">
    <property type="entry name" value="Esterase_lipase"/>
</dbReference>
<evidence type="ECO:0000313" key="2">
    <source>
        <dbReference type="EMBL" id="GAA0203799.1"/>
    </source>
</evidence>
<evidence type="ECO:0000259" key="1">
    <source>
        <dbReference type="Pfam" id="PF12146"/>
    </source>
</evidence>
<keyword evidence="3" id="KW-1185">Reference proteome</keyword>
<dbReference type="InterPro" id="IPR051044">
    <property type="entry name" value="MAG_DAG_Lipase"/>
</dbReference>
<keyword evidence="2" id="KW-0378">Hydrolase</keyword>
<accession>A0ABP3CG68</accession>
<dbReference type="InterPro" id="IPR022742">
    <property type="entry name" value="Hydrolase_4"/>
</dbReference>
<organism evidence="2 3">
    <name type="scientific">Selenomonas dianae</name>
    <dbReference type="NCBI Taxonomy" id="135079"/>
    <lineage>
        <taxon>Bacteria</taxon>
        <taxon>Bacillati</taxon>
        <taxon>Bacillota</taxon>
        <taxon>Negativicutes</taxon>
        <taxon>Selenomonadales</taxon>
        <taxon>Selenomonadaceae</taxon>
        <taxon>Selenomonas</taxon>
    </lineage>
</organism>
<evidence type="ECO:0000313" key="3">
    <source>
        <dbReference type="Proteomes" id="UP001500399"/>
    </source>
</evidence>
<reference evidence="3" key="1">
    <citation type="journal article" date="2019" name="Int. J. Syst. Evol. Microbiol.">
        <title>The Global Catalogue of Microorganisms (GCM) 10K type strain sequencing project: providing services to taxonomists for standard genome sequencing and annotation.</title>
        <authorList>
            <consortium name="The Broad Institute Genomics Platform"/>
            <consortium name="The Broad Institute Genome Sequencing Center for Infectious Disease"/>
            <person name="Wu L."/>
            <person name="Ma J."/>
        </authorList>
    </citation>
    <scope>NUCLEOTIDE SEQUENCE [LARGE SCALE GENOMIC DNA]</scope>
    <source>
        <strain evidence="3">JCM 8542</strain>
    </source>
</reference>
<dbReference type="SUPFAM" id="SSF53474">
    <property type="entry name" value="alpha/beta-Hydrolases"/>
    <property type="match status" value="1"/>
</dbReference>
<dbReference type="Proteomes" id="UP001500399">
    <property type="component" value="Unassembled WGS sequence"/>
</dbReference>
<dbReference type="PIRSF" id="PIRSF017388">
    <property type="entry name" value="Esterase_lipase"/>
    <property type="match status" value="1"/>
</dbReference>
<comment type="caution">
    <text evidence="2">The sequence shown here is derived from an EMBL/GenBank/DDBJ whole genome shotgun (WGS) entry which is preliminary data.</text>
</comment>
<dbReference type="EMBL" id="BAAACR010000002">
    <property type="protein sequence ID" value="GAA0203799.1"/>
    <property type="molecule type" value="Genomic_DNA"/>
</dbReference>
<dbReference type="Pfam" id="PF12146">
    <property type="entry name" value="Hydrolase_4"/>
    <property type="match status" value="1"/>
</dbReference>
<sequence length="252" mass="27977">MHLEGAEPFFLPGGRHGVLLIHGFTGLPAELRLMGEYLNERGFTVLAIRLAGHGTTVEDLSRMEHEDWMDSVRDGFSILSGACERISVVGHSMGAVFALLLSMEAEIAHVVSLGAPIMIAPEQGIEHLPTREACIDRYVPKARRKLTNVPPGANNTYRRMPLVSIHEMMDVIAVLCAQIEDVDAPLLIVHGARDHTADPRSADYLYENVRSSRREKFILPDAGHLLPLDTGVREHVFARTVEFLRDGSEREE</sequence>
<protein>
    <submittedName>
        <fullName evidence="2">Alpha/beta fold hydrolase</fullName>
    </submittedName>
</protein>
<feature type="domain" description="Serine aminopeptidase S33" evidence="1">
    <location>
        <begin position="18"/>
        <end position="229"/>
    </location>
</feature>
<dbReference type="InterPro" id="IPR029058">
    <property type="entry name" value="AB_hydrolase_fold"/>
</dbReference>
<dbReference type="PANTHER" id="PTHR11614">
    <property type="entry name" value="PHOSPHOLIPASE-RELATED"/>
    <property type="match status" value="1"/>
</dbReference>
<gene>
    <name evidence="2" type="ORF">GCM10008919_03830</name>
</gene>
<dbReference type="GO" id="GO:0016787">
    <property type="term" value="F:hydrolase activity"/>
    <property type="evidence" value="ECO:0007669"/>
    <property type="project" value="UniProtKB-KW"/>
</dbReference>
<dbReference type="RefSeq" id="WP_304987778.1">
    <property type="nucleotide sequence ID" value="NZ_BAAACR010000002.1"/>
</dbReference>
<name>A0ABP3CG68_9FIRM</name>